<dbReference type="Pfam" id="PF12704">
    <property type="entry name" value="MacB_PCD"/>
    <property type="match status" value="2"/>
</dbReference>
<dbReference type="PROSITE" id="PS51257">
    <property type="entry name" value="PROKAR_LIPOPROTEIN"/>
    <property type="match status" value="1"/>
</dbReference>
<dbReference type="Pfam" id="PF02687">
    <property type="entry name" value="FtsX"/>
    <property type="match status" value="2"/>
</dbReference>
<dbReference type="RefSeq" id="WP_133576741.1">
    <property type="nucleotide sequence ID" value="NZ_SNYC01000005.1"/>
</dbReference>
<keyword evidence="10" id="KW-1185">Reference proteome</keyword>
<keyword evidence="5 6" id="KW-0472">Membrane</keyword>
<feature type="domain" description="ABC3 transporter permease C-terminal" evidence="7">
    <location>
        <begin position="675"/>
        <end position="787"/>
    </location>
</feature>
<evidence type="ECO:0000313" key="9">
    <source>
        <dbReference type="EMBL" id="TDQ08361.1"/>
    </source>
</evidence>
<keyword evidence="3 6" id="KW-0812">Transmembrane</keyword>
<sequence>MFKLNLKIALRNLWKNKGYTLINILGLSIGMASCILIFIFIRFQLSFDEGYRNEDRIYRIVSKWEYPNGEDFSQGVPIPLAAAARNDFAGIEKVAAVQRSGGIVNVKDESGKDVIKSDERIYYTQPDFFEIFDVKWLFGNPKQTLTDPNQAALSQSIATRFFGSAEKAVGKNITFNKKDLKITGVFKDMPENSSLPFQIVASYATFSDRDSKSWGHVSSRSECYMMLKEGVAIKDLDGPMDQFNKKYYKDNDEAGRQLHGFQHLRDIHFNERYGNYSNTTTPKSQLYGLAIIGCFLIITACINFINLATAQAVSRSKEVGVRKVMGSKRKQLIVQFLSETLTISLMALLIACVLTEFALPHMQQLFDNKISFSLFEHPVIFVFLTVLVFIVSTLAGFYPALVMSGFSPALAIKNKVSVNSGSLSLRKILVVVQFAITIILIIGTLVILNQMEYVRKKPLGFNSGAVAIVYAPGDSLSRLKYNTFKERVLQIPGVQGLSYCQIAPLSGDVSEVSFSFDGKDNKDFQIRKSAADENYFKLFDLKLIAGKVFLKSDTLNGYVVNEMFLKKLNIKNPQDAIGKLLSANDRKAPIVGVMKDFNDLSLKQSISPLVIYPEKSDYYNMAIRVDEKEMMPAMKKVEALWSTTFSDYIYDGQFVDDSINSFYDGERITGTLFKVFAGVIIFISFIGLFGLISYVATQRSREVAIRKVLGASTYDLVKMLNGSFLLMVFIANLVAWPLAYIFVSKWLSGFVYRIDLSIWPFIIAMFISMAITLITVSLRSYRAASANTIDALKYE</sequence>
<evidence type="ECO:0000259" key="8">
    <source>
        <dbReference type="Pfam" id="PF12704"/>
    </source>
</evidence>
<evidence type="ECO:0000256" key="3">
    <source>
        <dbReference type="ARBA" id="ARBA00022692"/>
    </source>
</evidence>
<feature type="domain" description="MacB-like periplasmic core" evidence="8">
    <location>
        <begin position="20"/>
        <end position="235"/>
    </location>
</feature>
<reference evidence="9 10" key="1">
    <citation type="submission" date="2019-03" db="EMBL/GenBank/DDBJ databases">
        <title>Genomic Encyclopedia of Archaeal and Bacterial Type Strains, Phase II (KMG-II): from individual species to whole genera.</title>
        <authorList>
            <person name="Goeker M."/>
        </authorList>
    </citation>
    <scope>NUCLEOTIDE SEQUENCE [LARGE SCALE GENOMIC DNA]</scope>
    <source>
        <strain evidence="9 10">DSM 19035</strain>
    </source>
</reference>
<proteinExistence type="predicted"/>
<dbReference type="Proteomes" id="UP000295620">
    <property type="component" value="Unassembled WGS sequence"/>
</dbReference>
<keyword evidence="2" id="KW-1003">Cell membrane</keyword>
<dbReference type="AlphaFoldDB" id="A0A4R6SVH0"/>
<feature type="transmembrane region" description="Helical" evidence="6">
    <location>
        <begin position="379"/>
        <end position="407"/>
    </location>
</feature>
<evidence type="ECO:0000256" key="4">
    <source>
        <dbReference type="ARBA" id="ARBA00022989"/>
    </source>
</evidence>
<dbReference type="EMBL" id="SNYC01000005">
    <property type="protein sequence ID" value="TDQ08361.1"/>
    <property type="molecule type" value="Genomic_DNA"/>
</dbReference>
<comment type="caution">
    <text evidence="9">The sequence shown here is derived from an EMBL/GenBank/DDBJ whole genome shotgun (WGS) entry which is preliminary data.</text>
</comment>
<dbReference type="OrthoDB" id="1451596at2"/>
<evidence type="ECO:0000256" key="1">
    <source>
        <dbReference type="ARBA" id="ARBA00004651"/>
    </source>
</evidence>
<protein>
    <submittedName>
        <fullName evidence="9">Putative permease</fullName>
    </submittedName>
</protein>
<dbReference type="InterPro" id="IPR003838">
    <property type="entry name" value="ABC3_permease_C"/>
</dbReference>
<feature type="transmembrane region" description="Helical" evidence="6">
    <location>
        <begin position="286"/>
        <end position="308"/>
    </location>
</feature>
<feature type="domain" description="MacB-like periplasmic core" evidence="8">
    <location>
        <begin position="435"/>
        <end position="634"/>
    </location>
</feature>
<evidence type="ECO:0000256" key="6">
    <source>
        <dbReference type="SAM" id="Phobius"/>
    </source>
</evidence>
<dbReference type="PANTHER" id="PTHR30572">
    <property type="entry name" value="MEMBRANE COMPONENT OF TRANSPORTER-RELATED"/>
    <property type="match status" value="1"/>
</dbReference>
<feature type="domain" description="ABC3 transporter permease C-terminal" evidence="7">
    <location>
        <begin position="291"/>
        <end position="407"/>
    </location>
</feature>
<feature type="transmembrane region" description="Helical" evidence="6">
    <location>
        <begin position="724"/>
        <end position="743"/>
    </location>
</feature>
<evidence type="ECO:0000313" key="10">
    <source>
        <dbReference type="Proteomes" id="UP000295620"/>
    </source>
</evidence>
<evidence type="ECO:0000259" key="7">
    <source>
        <dbReference type="Pfam" id="PF02687"/>
    </source>
</evidence>
<comment type="subcellular location">
    <subcellularLocation>
        <location evidence="1">Cell membrane</location>
        <topology evidence="1">Multi-pass membrane protein</topology>
    </subcellularLocation>
</comment>
<feature type="transmembrane region" description="Helical" evidence="6">
    <location>
        <begin position="675"/>
        <end position="697"/>
    </location>
</feature>
<dbReference type="InterPro" id="IPR050250">
    <property type="entry name" value="Macrolide_Exporter_MacB"/>
</dbReference>
<dbReference type="PANTHER" id="PTHR30572:SF18">
    <property type="entry name" value="ABC-TYPE MACROLIDE FAMILY EXPORT SYSTEM PERMEASE COMPONENT 2"/>
    <property type="match status" value="1"/>
</dbReference>
<keyword evidence="4 6" id="KW-1133">Transmembrane helix</keyword>
<feature type="transmembrane region" description="Helical" evidence="6">
    <location>
        <begin position="428"/>
        <end position="448"/>
    </location>
</feature>
<dbReference type="GO" id="GO:0005886">
    <property type="term" value="C:plasma membrane"/>
    <property type="evidence" value="ECO:0007669"/>
    <property type="project" value="UniProtKB-SubCell"/>
</dbReference>
<accession>A0A4R6SVH0</accession>
<feature type="transmembrane region" description="Helical" evidence="6">
    <location>
        <begin position="758"/>
        <end position="778"/>
    </location>
</feature>
<evidence type="ECO:0000256" key="5">
    <source>
        <dbReference type="ARBA" id="ARBA00023136"/>
    </source>
</evidence>
<dbReference type="InterPro" id="IPR025857">
    <property type="entry name" value="MacB_PCD"/>
</dbReference>
<organism evidence="9 10">
    <name type="scientific">Pedobacter metabolipauper</name>
    <dbReference type="NCBI Taxonomy" id="425513"/>
    <lineage>
        <taxon>Bacteria</taxon>
        <taxon>Pseudomonadati</taxon>
        <taxon>Bacteroidota</taxon>
        <taxon>Sphingobacteriia</taxon>
        <taxon>Sphingobacteriales</taxon>
        <taxon>Sphingobacteriaceae</taxon>
        <taxon>Pedobacter</taxon>
    </lineage>
</organism>
<feature type="transmembrane region" description="Helical" evidence="6">
    <location>
        <begin position="21"/>
        <end position="43"/>
    </location>
</feature>
<name>A0A4R6SVH0_9SPHI</name>
<evidence type="ECO:0000256" key="2">
    <source>
        <dbReference type="ARBA" id="ARBA00022475"/>
    </source>
</evidence>
<gene>
    <name evidence="9" type="ORF">ATK78_2873</name>
</gene>
<dbReference type="GO" id="GO:0022857">
    <property type="term" value="F:transmembrane transporter activity"/>
    <property type="evidence" value="ECO:0007669"/>
    <property type="project" value="TreeGrafter"/>
</dbReference>
<feature type="transmembrane region" description="Helical" evidence="6">
    <location>
        <begin position="332"/>
        <end position="359"/>
    </location>
</feature>